<dbReference type="PANTHER" id="PTHR45458:SF1">
    <property type="entry name" value="SHORT CHAIN DEHYDROGENASE"/>
    <property type="match status" value="1"/>
</dbReference>
<dbReference type="Proteomes" id="UP001054902">
    <property type="component" value="Unassembled WGS sequence"/>
</dbReference>
<feature type="chain" id="PRO_5042068770" description="NAD(P)-binding protein" evidence="1">
    <location>
        <begin position="22"/>
        <end position="323"/>
    </location>
</feature>
<feature type="signal peptide" evidence="1">
    <location>
        <begin position="1"/>
        <end position="21"/>
    </location>
</feature>
<dbReference type="Pfam" id="PF00106">
    <property type="entry name" value="adh_short"/>
    <property type="match status" value="1"/>
</dbReference>
<keyword evidence="3" id="KW-1185">Reference proteome</keyword>
<dbReference type="InterPro" id="IPR052184">
    <property type="entry name" value="SDR_enzymes"/>
</dbReference>
<keyword evidence="1" id="KW-0732">Signal</keyword>
<accession>A0AAD3CWA5</accession>
<gene>
    <name evidence="2" type="ORF">CTEN210_08601</name>
</gene>
<sequence length="323" mass="34702">MRLSSFHRLIALSSLNPLVFGSAFSLSNTISKSSLQRGLAMSTSTSEFAKSTIEFPKPVAVQPGTSPVEEQLVSNPIDSTCKVLIVGASRGIGLEFVKQILEKGSTVIATYRSEQPSALQTLSEKYPETLHLLELDLGDEVSIQNAAKEYQNMNIGSLTHLIHNGGIYLPETTFDGSARGPRAAAPAVTKSAMMRTFEINTIAPLIVAQNFAPLLGKRDETLPVIAYMTSKVGSIDDNGSGGAYAYRSSKSALNNIAKSLSSDLCEEARVVLLHPGYVQTDMTSGKGFITAEESVSGLLKAIEATDNDKGFRFVDYKACLIPW</sequence>
<evidence type="ECO:0000313" key="3">
    <source>
        <dbReference type="Proteomes" id="UP001054902"/>
    </source>
</evidence>
<evidence type="ECO:0008006" key="4">
    <source>
        <dbReference type="Google" id="ProtNLM"/>
    </source>
</evidence>
<dbReference type="InterPro" id="IPR036291">
    <property type="entry name" value="NAD(P)-bd_dom_sf"/>
</dbReference>
<dbReference type="CDD" id="cd05325">
    <property type="entry name" value="carb_red_sniffer_like_SDR_c"/>
    <property type="match status" value="1"/>
</dbReference>
<dbReference type="PRINTS" id="PR00081">
    <property type="entry name" value="GDHRDH"/>
</dbReference>
<dbReference type="InterPro" id="IPR002347">
    <property type="entry name" value="SDR_fam"/>
</dbReference>
<dbReference type="EMBL" id="BLLK01000045">
    <property type="protein sequence ID" value="GFH52125.1"/>
    <property type="molecule type" value="Genomic_DNA"/>
</dbReference>
<dbReference type="PANTHER" id="PTHR45458">
    <property type="entry name" value="SHORT-CHAIN DEHYDROGENASE/REDUCTASE SDR"/>
    <property type="match status" value="1"/>
</dbReference>
<dbReference type="SUPFAM" id="SSF51735">
    <property type="entry name" value="NAD(P)-binding Rossmann-fold domains"/>
    <property type="match status" value="1"/>
</dbReference>
<evidence type="ECO:0000313" key="2">
    <source>
        <dbReference type="EMBL" id="GFH52125.1"/>
    </source>
</evidence>
<organism evidence="2 3">
    <name type="scientific">Chaetoceros tenuissimus</name>
    <dbReference type="NCBI Taxonomy" id="426638"/>
    <lineage>
        <taxon>Eukaryota</taxon>
        <taxon>Sar</taxon>
        <taxon>Stramenopiles</taxon>
        <taxon>Ochrophyta</taxon>
        <taxon>Bacillariophyta</taxon>
        <taxon>Coscinodiscophyceae</taxon>
        <taxon>Chaetocerotophycidae</taxon>
        <taxon>Chaetocerotales</taxon>
        <taxon>Chaetocerotaceae</taxon>
        <taxon>Chaetoceros</taxon>
    </lineage>
</organism>
<evidence type="ECO:0000256" key="1">
    <source>
        <dbReference type="SAM" id="SignalP"/>
    </source>
</evidence>
<name>A0AAD3CWA5_9STRA</name>
<dbReference type="Gene3D" id="3.40.50.720">
    <property type="entry name" value="NAD(P)-binding Rossmann-like Domain"/>
    <property type="match status" value="1"/>
</dbReference>
<dbReference type="GO" id="GO:0016616">
    <property type="term" value="F:oxidoreductase activity, acting on the CH-OH group of donors, NAD or NADP as acceptor"/>
    <property type="evidence" value="ECO:0007669"/>
    <property type="project" value="TreeGrafter"/>
</dbReference>
<protein>
    <recommendedName>
        <fullName evidence="4">NAD(P)-binding protein</fullName>
    </recommendedName>
</protein>
<comment type="caution">
    <text evidence="2">The sequence shown here is derived from an EMBL/GenBank/DDBJ whole genome shotgun (WGS) entry which is preliminary data.</text>
</comment>
<proteinExistence type="predicted"/>
<reference evidence="2 3" key="1">
    <citation type="journal article" date="2021" name="Sci. Rep.">
        <title>The genome of the diatom Chaetoceros tenuissimus carries an ancient integrated fragment of an extant virus.</title>
        <authorList>
            <person name="Hongo Y."/>
            <person name="Kimura K."/>
            <person name="Takaki Y."/>
            <person name="Yoshida Y."/>
            <person name="Baba S."/>
            <person name="Kobayashi G."/>
            <person name="Nagasaki K."/>
            <person name="Hano T."/>
            <person name="Tomaru Y."/>
        </authorList>
    </citation>
    <scope>NUCLEOTIDE SEQUENCE [LARGE SCALE GENOMIC DNA]</scope>
    <source>
        <strain evidence="2 3">NIES-3715</strain>
    </source>
</reference>
<dbReference type="AlphaFoldDB" id="A0AAD3CWA5"/>